<comment type="caution">
    <text evidence="13">The sequence shown here is derived from an EMBL/GenBank/DDBJ whole genome shotgun (WGS) entry which is preliminary data.</text>
</comment>
<evidence type="ECO:0000256" key="5">
    <source>
        <dbReference type="ARBA" id="ARBA00005997"/>
    </source>
</evidence>
<protein>
    <recommendedName>
        <fullName evidence="11">Peroxidase</fullName>
        <ecNumber evidence="11">1.11.1.-</ecNumber>
    </recommendedName>
</protein>
<organism evidence="13 14">
    <name type="scientific">Apiospora aurea</name>
    <dbReference type="NCBI Taxonomy" id="335848"/>
    <lineage>
        <taxon>Eukaryota</taxon>
        <taxon>Fungi</taxon>
        <taxon>Dikarya</taxon>
        <taxon>Ascomycota</taxon>
        <taxon>Pezizomycotina</taxon>
        <taxon>Sordariomycetes</taxon>
        <taxon>Xylariomycetidae</taxon>
        <taxon>Amphisphaeriales</taxon>
        <taxon>Apiosporaceae</taxon>
        <taxon>Apiospora</taxon>
    </lineage>
</organism>
<comment type="similarity">
    <text evidence="5">Belongs to the peroxidase family. Cytochrome c peroxidase subfamily.</text>
</comment>
<dbReference type="InterPro" id="IPR002207">
    <property type="entry name" value="Peroxidase_I"/>
</dbReference>
<dbReference type="GeneID" id="92082304"/>
<keyword evidence="11" id="KW-0732">Signal</keyword>
<feature type="chain" id="PRO_5044984797" description="Peroxidase" evidence="11">
    <location>
        <begin position="18"/>
        <end position="272"/>
    </location>
</feature>
<dbReference type="PANTHER" id="PTHR31517">
    <property type="match status" value="1"/>
</dbReference>
<keyword evidence="7" id="KW-0349">Heme</keyword>
<dbReference type="EMBL" id="JAQQWE010000008">
    <property type="protein sequence ID" value="KAK7943907.1"/>
    <property type="molecule type" value="Genomic_DNA"/>
</dbReference>
<evidence type="ECO:0000256" key="4">
    <source>
        <dbReference type="ARBA" id="ARBA00003917"/>
    </source>
</evidence>
<dbReference type="PROSITE" id="PS00436">
    <property type="entry name" value="PEROXIDASE_2"/>
    <property type="match status" value="1"/>
</dbReference>
<evidence type="ECO:0000313" key="13">
    <source>
        <dbReference type="EMBL" id="KAK7943907.1"/>
    </source>
</evidence>
<dbReference type="EC" id="1.11.1.-" evidence="11"/>
<dbReference type="PROSITE" id="PS50873">
    <property type="entry name" value="PEROXIDASE_4"/>
    <property type="match status" value="1"/>
</dbReference>
<evidence type="ECO:0000256" key="6">
    <source>
        <dbReference type="ARBA" id="ARBA00022559"/>
    </source>
</evidence>
<evidence type="ECO:0000256" key="3">
    <source>
        <dbReference type="ARBA" id="ARBA00001970"/>
    </source>
</evidence>
<proteinExistence type="inferred from homology"/>
<evidence type="ECO:0000256" key="9">
    <source>
        <dbReference type="ARBA" id="ARBA00023002"/>
    </source>
</evidence>
<dbReference type="Proteomes" id="UP001391051">
    <property type="component" value="Unassembled WGS sequence"/>
</dbReference>
<keyword evidence="14" id="KW-1185">Reference proteome</keyword>
<dbReference type="RefSeq" id="XP_066695938.1">
    <property type="nucleotide sequence ID" value="XM_066849242.1"/>
</dbReference>
<name>A0ABR1Q1M8_9PEZI</name>
<gene>
    <name evidence="13" type="ORF">PG986_013020</name>
</gene>
<keyword evidence="6 11" id="KW-0575">Peroxidase</keyword>
<dbReference type="Pfam" id="PF00141">
    <property type="entry name" value="peroxidase"/>
    <property type="match status" value="1"/>
</dbReference>
<dbReference type="InterPro" id="IPR000823">
    <property type="entry name" value="Peroxidase_pln"/>
</dbReference>
<dbReference type="Gene3D" id="1.10.420.10">
    <property type="entry name" value="Peroxidase, domain 2"/>
    <property type="match status" value="1"/>
</dbReference>
<dbReference type="PANTHER" id="PTHR31517:SF48">
    <property type="entry name" value="PEROXIDASE 16-RELATED"/>
    <property type="match status" value="1"/>
</dbReference>
<accession>A0ABR1Q1M8</accession>
<dbReference type="InterPro" id="IPR002016">
    <property type="entry name" value="Haem_peroxidase"/>
</dbReference>
<evidence type="ECO:0000256" key="11">
    <source>
        <dbReference type="RuleBase" id="RU363051"/>
    </source>
</evidence>
<sequence length="272" mass="28604">MNPLSYLILFAACLVAAVPSNVAPRHHSDCPSVWGKVAKDLKKTLVGNDGRLNDNGRASVRVPFHDCFPAACDGSIILANECTDRPENGQMIPICGILGQKANDYKVGVADIIQLAGALSIRAAGGPSIGFLAGRQDSSTANPAGQMPDQNDPADKVIGAFRAKGFSPNELVALLGAHTVAKNRAGQALDASDSRFDNVFYSETTNGRAPATLNSDRAVSNATDTGRTWSNFARSSDGWLSTFIPAMQKMVTTGNDAGSLTDCSSVITDTFR</sequence>
<feature type="domain" description="Plant heme peroxidase family profile" evidence="12">
    <location>
        <begin position="60"/>
        <end position="267"/>
    </location>
</feature>
<evidence type="ECO:0000313" key="14">
    <source>
        <dbReference type="Proteomes" id="UP001391051"/>
    </source>
</evidence>
<dbReference type="GO" id="GO:0004601">
    <property type="term" value="F:peroxidase activity"/>
    <property type="evidence" value="ECO:0007669"/>
    <property type="project" value="UniProtKB-KW"/>
</dbReference>
<dbReference type="SUPFAM" id="SSF48113">
    <property type="entry name" value="Heme-dependent peroxidases"/>
    <property type="match status" value="1"/>
</dbReference>
<comment type="catalytic activity">
    <reaction evidence="1">
        <text>2 a phenolic donor + H2O2 = 2 a phenolic radical donor + 2 H2O</text>
        <dbReference type="Rhea" id="RHEA:56136"/>
        <dbReference type="ChEBI" id="CHEBI:15377"/>
        <dbReference type="ChEBI" id="CHEBI:16240"/>
        <dbReference type="ChEBI" id="CHEBI:139520"/>
        <dbReference type="ChEBI" id="CHEBI:139521"/>
        <dbReference type="EC" id="1.11.1.7"/>
    </reaction>
</comment>
<evidence type="ECO:0000256" key="8">
    <source>
        <dbReference type="ARBA" id="ARBA00022723"/>
    </source>
</evidence>
<evidence type="ECO:0000256" key="10">
    <source>
        <dbReference type="ARBA" id="ARBA00023004"/>
    </source>
</evidence>
<comment type="cofactor">
    <cofactor evidence="2">
        <name>Ca(2+)</name>
        <dbReference type="ChEBI" id="CHEBI:29108"/>
    </cofactor>
</comment>
<dbReference type="PRINTS" id="PR00458">
    <property type="entry name" value="PEROXIDASE"/>
</dbReference>
<keyword evidence="9 11" id="KW-0560">Oxidoreductase</keyword>
<dbReference type="InterPro" id="IPR010255">
    <property type="entry name" value="Haem_peroxidase_sf"/>
</dbReference>
<evidence type="ECO:0000256" key="2">
    <source>
        <dbReference type="ARBA" id="ARBA00001913"/>
    </source>
</evidence>
<evidence type="ECO:0000256" key="1">
    <source>
        <dbReference type="ARBA" id="ARBA00000189"/>
    </source>
</evidence>
<dbReference type="Gene3D" id="1.10.520.10">
    <property type="match status" value="1"/>
</dbReference>
<reference evidence="13 14" key="1">
    <citation type="submission" date="2023-01" db="EMBL/GenBank/DDBJ databases">
        <title>Analysis of 21 Apiospora genomes using comparative genomics revels a genus with tremendous synthesis potential of carbohydrate active enzymes and secondary metabolites.</title>
        <authorList>
            <person name="Sorensen T."/>
        </authorList>
    </citation>
    <scope>NUCLEOTIDE SEQUENCE [LARGE SCALE GENOMIC DNA]</scope>
    <source>
        <strain evidence="13 14">CBS 24483</strain>
    </source>
</reference>
<keyword evidence="8" id="KW-0479">Metal-binding</keyword>
<comment type="cofactor">
    <cofactor evidence="3">
        <name>heme b</name>
        <dbReference type="ChEBI" id="CHEBI:60344"/>
    </cofactor>
</comment>
<evidence type="ECO:0000259" key="12">
    <source>
        <dbReference type="PROSITE" id="PS50873"/>
    </source>
</evidence>
<dbReference type="PROSITE" id="PS00435">
    <property type="entry name" value="PEROXIDASE_1"/>
    <property type="match status" value="1"/>
</dbReference>
<comment type="function">
    <text evidence="4">Destroys radicals which are normally produced within the cells and which are toxic to biological systems.</text>
</comment>
<feature type="signal peptide" evidence="11">
    <location>
        <begin position="1"/>
        <end position="17"/>
    </location>
</feature>
<keyword evidence="10" id="KW-0408">Iron</keyword>
<dbReference type="InterPro" id="IPR019793">
    <property type="entry name" value="Peroxidases_heam-ligand_BS"/>
</dbReference>
<dbReference type="InterPro" id="IPR019794">
    <property type="entry name" value="Peroxidases_AS"/>
</dbReference>
<dbReference type="PRINTS" id="PR00459">
    <property type="entry name" value="ASPEROXIDASE"/>
</dbReference>
<evidence type="ECO:0000256" key="7">
    <source>
        <dbReference type="ARBA" id="ARBA00022617"/>
    </source>
</evidence>